<comment type="subunit">
    <text evidence="2">Heterodimer of a large and a small subunit.</text>
</comment>
<dbReference type="InterPro" id="IPR006311">
    <property type="entry name" value="TAT_signal"/>
</dbReference>
<dbReference type="InterPro" id="IPR019546">
    <property type="entry name" value="TAT_signal_bac_arc"/>
</dbReference>
<accession>A0A1M7Y7Q1</accession>
<evidence type="ECO:0000256" key="1">
    <source>
        <dbReference type="ARBA" id="ARBA00004196"/>
    </source>
</evidence>
<organism evidence="4 5">
    <name type="scientific">Desulfopila aestuarii DSM 18488</name>
    <dbReference type="NCBI Taxonomy" id="1121416"/>
    <lineage>
        <taxon>Bacteria</taxon>
        <taxon>Pseudomonadati</taxon>
        <taxon>Thermodesulfobacteriota</taxon>
        <taxon>Desulfobulbia</taxon>
        <taxon>Desulfobulbales</taxon>
        <taxon>Desulfocapsaceae</taxon>
        <taxon>Desulfopila</taxon>
    </lineage>
</organism>
<keyword evidence="3" id="KW-0408">Iron</keyword>
<dbReference type="PROSITE" id="PS51318">
    <property type="entry name" value="TAT"/>
    <property type="match status" value="1"/>
</dbReference>
<evidence type="ECO:0000313" key="4">
    <source>
        <dbReference type="EMBL" id="SHO48663.1"/>
    </source>
</evidence>
<reference evidence="4 5" key="1">
    <citation type="submission" date="2016-12" db="EMBL/GenBank/DDBJ databases">
        <authorList>
            <person name="Song W.-J."/>
            <person name="Kurnit D.M."/>
        </authorList>
    </citation>
    <scope>NUCLEOTIDE SEQUENCE [LARGE SCALE GENOMIC DNA]</scope>
    <source>
        <strain evidence="4 5">DSM 18488</strain>
    </source>
</reference>
<protein>
    <submittedName>
        <fullName evidence="4">Tat (Twin-arginine translocation) pathway signal sequence</fullName>
    </submittedName>
</protein>
<proteinExistence type="predicted"/>
<comment type="subcellular location">
    <subcellularLocation>
        <location evidence="1">Cell envelope</location>
    </subcellularLocation>
</comment>
<sequence length="63" mass="6965">MEQEKDKRRSFLKHILAGSAVVVTTAAAIKPAKAKSGPQMTGSDEVLYKESAEFSKYYKSLRS</sequence>
<dbReference type="GO" id="GO:0030313">
    <property type="term" value="C:cell envelope"/>
    <property type="evidence" value="ECO:0007669"/>
    <property type="project" value="UniProtKB-SubCell"/>
</dbReference>
<dbReference type="EMBL" id="FRFE01000010">
    <property type="protein sequence ID" value="SHO48663.1"/>
    <property type="molecule type" value="Genomic_DNA"/>
</dbReference>
<name>A0A1M7Y7Q1_9BACT</name>
<dbReference type="RefSeq" id="WP_073613714.1">
    <property type="nucleotide sequence ID" value="NZ_FRFE01000010.1"/>
</dbReference>
<dbReference type="STRING" id="1121416.SAMN02745220_02426"/>
<dbReference type="NCBIfam" id="TIGR01409">
    <property type="entry name" value="TAT_signal_seq"/>
    <property type="match status" value="1"/>
</dbReference>
<evidence type="ECO:0000256" key="3">
    <source>
        <dbReference type="ARBA" id="ARBA00023014"/>
    </source>
</evidence>
<dbReference type="Proteomes" id="UP000184603">
    <property type="component" value="Unassembled WGS sequence"/>
</dbReference>
<evidence type="ECO:0000256" key="2">
    <source>
        <dbReference type="ARBA" id="ARBA00011771"/>
    </source>
</evidence>
<keyword evidence="3" id="KW-0411">Iron-sulfur</keyword>
<keyword evidence="3" id="KW-0479">Metal-binding</keyword>
<evidence type="ECO:0000313" key="5">
    <source>
        <dbReference type="Proteomes" id="UP000184603"/>
    </source>
</evidence>
<dbReference type="AlphaFoldDB" id="A0A1M7Y7Q1"/>
<gene>
    <name evidence="4" type="ORF">SAMN02745220_02426</name>
</gene>
<dbReference type="GO" id="GO:0051536">
    <property type="term" value="F:iron-sulfur cluster binding"/>
    <property type="evidence" value="ECO:0007669"/>
    <property type="project" value="UniProtKB-KW"/>
</dbReference>
<keyword evidence="5" id="KW-1185">Reference proteome</keyword>